<reference evidence="1 2" key="1">
    <citation type="journal article" date="2020" name="bioRxiv">
        <title>Sequence and annotation of 42 cannabis genomes reveals extensive copy number variation in cannabinoid synthesis and pathogen resistance genes.</title>
        <authorList>
            <person name="Mckernan K.J."/>
            <person name="Helbert Y."/>
            <person name="Kane L.T."/>
            <person name="Ebling H."/>
            <person name="Zhang L."/>
            <person name="Liu B."/>
            <person name="Eaton Z."/>
            <person name="Mclaughlin S."/>
            <person name="Kingan S."/>
            <person name="Baybayan P."/>
            <person name="Concepcion G."/>
            <person name="Jordan M."/>
            <person name="Riva A."/>
            <person name="Barbazuk W."/>
            <person name="Harkins T."/>
        </authorList>
    </citation>
    <scope>NUCLEOTIDE SEQUENCE [LARGE SCALE GENOMIC DNA]</scope>
    <source>
        <strain evidence="2">cv. Jamaican Lion 4</strain>
        <tissue evidence="1">Leaf</tissue>
    </source>
</reference>
<evidence type="ECO:0000313" key="1">
    <source>
        <dbReference type="EMBL" id="KAF4352724.1"/>
    </source>
</evidence>
<keyword evidence="2" id="KW-1185">Reference proteome</keyword>
<dbReference type="EMBL" id="JAATIQ010000522">
    <property type="protein sequence ID" value="KAF4352724.1"/>
    <property type="molecule type" value="Genomic_DNA"/>
</dbReference>
<name>A0A7J6E2T7_CANSA</name>
<evidence type="ECO:0000313" key="2">
    <source>
        <dbReference type="Proteomes" id="UP000583929"/>
    </source>
</evidence>
<sequence length="81" mass="9175">MAMGRQAMTTKSPREFEFEAKGPFSKAKSKSLKFASQEMKKAVTPPKFMELSLRGSNRNKSTIGRKQMSLFIPFETILLIT</sequence>
<dbReference type="Proteomes" id="UP000583929">
    <property type="component" value="Unassembled WGS sequence"/>
</dbReference>
<protein>
    <submittedName>
        <fullName evidence="1">Uncharacterized protein</fullName>
    </submittedName>
</protein>
<dbReference type="AlphaFoldDB" id="A0A7J6E2T7"/>
<comment type="caution">
    <text evidence="1">The sequence shown here is derived from an EMBL/GenBank/DDBJ whole genome shotgun (WGS) entry which is preliminary data.</text>
</comment>
<accession>A0A7J6E2T7</accession>
<proteinExistence type="predicted"/>
<organism evidence="1 2">
    <name type="scientific">Cannabis sativa</name>
    <name type="common">Hemp</name>
    <name type="synonym">Marijuana</name>
    <dbReference type="NCBI Taxonomy" id="3483"/>
    <lineage>
        <taxon>Eukaryota</taxon>
        <taxon>Viridiplantae</taxon>
        <taxon>Streptophyta</taxon>
        <taxon>Embryophyta</taxon>
        <taxon>Tracheophyta</taxon>
        <taxon>Spermatophyta</taxon>
        <taxon>Magnoliopsida</taxon>
        <taxon>eudicotyledons</taxon>
        <taxon>Gunneridae</taxon>
        <taxon>Pentapetalae</taxon>
        <taxon>rosids</taxon>
        <taxon>fabids</taxon>
        <taxon>Rosales</taxon>
        <taxon>Cannabaceae</taxon>
        <taxon>Cannabis</taxon>
    </lineage>
</organism>
<gene>
    <name evidence="1" type="ORF">G4B88_009798</name>
</gene>